<feature type="domain" description="G-protein coupled receptors family 1 profile" evidence="15">
    <location>
        <begin position="41"/>
        <end position="290"/>
    </location>
</feature>
<evidence type="ECO:0000256" key="1">
    <source>
        <dbReference type="ARBA" id="ARBA00004651"/>
    </source>
</evidence>
<dbReference type="Proteomes" id="UP000770717">
    <property type="component" value="Unassembled WGS sequence"/>
</dbReference>
<keyword evidence="17" id="KW-1185">Reference proteome</keyword>
<dbReference type="GO" id="GO:0004930">
    <property type="term" value="F:G protein-coupled receptor activity"/>
    <property type="evidence" value="ECO:0007669"/>
    <property type="project" value="UniProtKB-KW"/>
</dbReference>
<evidence type="ECO:0000256" key="2">
    <source>
        <dbReference type="ARBA" id="ARBA00022475"/>
    </source>
</evidence>
<keyword evidence="6 14" id="KW-1133">Transmembrane helix</keyword>
<feature type="transmembrane region" description="Helical" evidence="14">
    <location>
        <begin position="23"/>
        <end position="48"/>
    </location>
</feature>
<dbReference type="Gene3D" id="1.20.1070.10">
    <property type="entry name" value="Rhodopsin 7-helix transmembrane proteins"/>
    <property type="match status" value="1"/>
</dbReference>
<dbReference type="InterPro" id="IPR017452">
    <property type="entry name" value="GPCR_Rhodpsn_7TM"/>
</dbReference>
<sequence>MPGHNQTTVYEFILLGFPDLHTFWLLVFLILLVVYMVTMLGNILIIGLVSSTSQLQSPMYIFLTHLSLCDILISTNVGPNTLRVTVLGQCYISALSCDMQLYFFGSLAITECTLLTVMSYDRYLAICDPLHYTAIMNQTLPHCLAMTCWLVGFLLSMITEILIFQLDFCGPNIIDHFFCDLAPVLQLSCSDTKSVEILVSISVIAVVFTQLLFVIGTYICIFISILQISSTSGRQKIFSTCSSHLMIVSTYYGTLIILYVAPSRGYSLNLNKMLSLINTIVTPLFNPIIYSLRNKDIKIAISKNIFHNNPETARHPLERV</sequence>
<keyword evidence="8 14" id="KW-0472">Membrane</keyword>
<dbReference type="PRINTS" id="PR00245">
    <property type="entry name" value="OLFACTORYR"/>
</dbReference>
<organism evidence="16 17">
    <name type="scientific">Eleutherodactylus coqui</name>
    <name type="common">Puerto Rican coqui</name>
    <dbReference type="NCBI Taxonomy" id="57060"/>
    <lineage>
        <taxon>Eukaryota</taxon>
        <taxon>Metazoa</taxon>
        <taxon>Chordata</taxon>
        <taxon>Craniata</taxon>
        <taxon>Vertebrata</taxon>
        <taxon>Euteleostomi</taxon>
        <taxon>Amphibia</taxon>
        <taxon>Batrachia</taxon>
        <taxon>Anura</taxon>
        <taxon>Neobatrachia</taxon>
        <taxon>Hyloidea</taxon>
        <taxon>Eleutherodactylidae</taxon>
        <taxon>Eleutherodactylinae</taxon>
        <taxon>Eleutherodactylus</taxon>
        <taxon>Eleutherodactylus</taxon>
    </lineage>
</organism>
<keyword evidence="11" id="KW-0325">Glycoprotein</keyword>
<evidence type="ECO:0000256" key="5">
    <source>
        <dbReference type="ARBA" id="ARBA00022725"/>
    </source>
</evidence>
<dbReference type="Pfam" id="PF13853">
    <property type="entry name" value="7tm_4"/>
    <property type="match status" value="1"/>
</dbReference>
<name>A0A8J6EGL1_ELECQ</name>
<evidence type="ECO:0000256" key="12">
    <source>
        <dbReference type="ARBA" id="ARBA00023224"/>
    </source>
</evidence>
<accession>A0A8J6EGL1</accession>
<protein>
    <recommendedName>
        <fullName evidence="14">Olfactory receptor</fullName>
    </recommendedName>
</protein>
<reference evidence="16" key="1">
    <citation type="thesis" date="2020" institute="ProQuest LLC" country="789 East Eisenhower Parkway, Ann Arbor, MI, USA">
        <title>Comparative Genomics and Chromosome Evolution.</title>
        <authorList>
            <person name="Mudd A.B."/>
        </authorList>
    </citation>
    <scope>NUCLEOTIDE SEQUENCE</scope>
    <source>
        <strain evidence="16">HN-11 Male</strain>
        <tissue evidence="16">Kidney and liver</tissue>
    </source>
</reference>
<evidence type="ECO:0000313" key="16">
    <source>
        <dbReference type="EMBL" id="KAG9468646.1"/>
    </source>
</evidence>
<dbReference type="PROSITE" id="PS50262">
    <property type="entry name" value="G_PROTEIN_RECEP_F1_2"/>
    <property type="match status" value="1"/>
</dbReference>
<feature type="transmembrane region" description="Helical" evidence="14">
    <location>
        <begin position="139"/>
        <end position="158"/>
    </location>
</feature>
<evidence type="ECO:0000256" key="8">
    <source>
        <dbReference type="ARBA" id="ARBA00023136"/>
    </source>
</evidence>
<keyword evidence="12 13" id="KW-0807">Transducer</keyword>
<keyword evidence="2 14" id="KW-1003">Cell membrane</keyword>
<keyword evidence="5 14" id="KW-0552">Olfaction</keyword>
<keyword evidence="4 13" id="KW-0812">Transmembrane</keyword>
<dbReference type="PROSITE" id="PS00237">
    <property type="entry name" value="G_PROTEIN_RECEP_F1_1"/>
    <property type="match status" value="1"/>
</dbReference>
<evidence type="ECO:0000256" key="11">
    <source>
        <dbReference type="ARBA" id="ARBA00023180"/>
    </source>
</evidence>
<feature type="transmembrane region" description="Helical" evidence="14">
    <location>
        <begin position="197"/>
        <end position="225"/>
    </location>
</feature>
<comment type="subcellular location">
    <subcellularLocation>
        <location evidence="1 14">Cell membrane</location>
        <topology evidence="1 14">Multi-pass membrane protein</topology>
    </subcellularLocation>
</comment>
<evidence type="ECO:0000256" key="4">
    <source>
        <dbReference type="ARBA" id="ARBA00022692"/>
    </source>
</evidence>
<keyword evidence="10 13" id="KW-0675">Receptor</keyword>
<comment type="similarity">
    <text evidence="13">Belongs to the G-protein coupled receptor 1 family.</text>
</comment>
<dbReference type="OrthoDB" id="5967130at2759"/>
<evidence type="ECO:0000313" key="17">
    <source>
        <dbReference type="Proteomes" id="UP000770717"/>
    </source>
</evidence>
<evidence type="ECO:0000256" key="7">
    <source>
        <dbReference type="ARBA" id="ARBA00023040"/>
    </source>
</evidence>
<evidence type="ECO:0000259" key="15">
    <source>
        <dbReference type="PROSITE" id="PS50262"/>
    </source>
</evidence>
<comment type="caution">
    <text evidence="16">The sequence shown here is derived from an EMBL/GenBank/DDBJ whole genome shotgun (WGS) entry which is preliminary data.</text>
</comment>
<dbReference type="PANTHER" id="PTHR24242:SF253">
    <property type="entry name" value="OLFACTORY RECEPTOR-RELATED"/>
    <property type="match status" value="1"/>
</dbReference>
<evidence type="ECO:0000256" key="14">
    <source>
        <dbReference type="RuleBase" id="RU363047"/>
    </source>
</evidence>
<proteinExistence type="inferred from homology"/>
<dbReference type="EMBL" id="WNTK01000795">
    <property type="protein sequence ID" value="KAG9468646.1"/>
    <property type="molecule type" value="Genomic_DNA"/>
</dbReference>
<feature type="transmembrane region" description="Helical" evidence="14">
    <location>
        <begin position="273"/>
        <end position="292"/>
    </location>
</feature>
<evidence type="ECO:0000256" key="9">
    <source>
        <dbReference type="ARBA" id="ARBA00023157"/>
    </source>
</evidence>
<dbReference type="AlphaFoldDB" id="A0A8J6EGL1"/>
<evidence type="ECO:0000256" key="3">
    <source>
        <dbReference type="ARBA" id="ARBA00022606"/>
    </source>
</evidence>
<dbReference type="InterPro" id="IPR000276">
    <property type="entry name" value="GPCR_Rhodpsn"/>
</dbReference>
<gene>
    <name evidence="16" type="ORF">GDO78_022282</name>
</gene>
<dbReference type="InterPro" id="IPR000725">
    <property type="entry name" value="Olfact_rcpt"/>
</dbReference>
<evidence type="ECO:0000256" key="6">
    <source>
        <dbReference type="ARBA" id="ARBA00022989"/>
    </source>
</evidence>
<dbReference type="PANTHER" id="PTHR24242">
    <property type="entry name" value="G-PROTEIN COUPLED RECEPTOR"/>
    <property type="match status" value="1"/>
</dbReference>
<evidence type="ECO:0000256" key="13">
    <source>
        <dbReference type="RuleBase" id="RU000688"/>
    </source>
</evidence>
<dbReference type="InterPro" id="IPR050939">
    <property type="entry name" value="Olfactory_GPCR1"/>
</dbReference>
<dbReference type="GO" id="GO:0004984">
    <property type="term" value="F:olfactory receptor activity"/>
    <property type="evidence" value="ECO:0007669"/>
    <property type="project" value="InterPro"/>
</dbReference>
<feature type="transmembrane region" description="Helical" evidence="14">
    <location>
        <begin position="237"/>
        <end position="261"/>
    </location>
</feature>
<keyword evidence="9" id="KW-1015">Disulfide bond</keyword>
<dbReference type="GO" id="GO:0005886">
    <property type="term" value="C:plasma membrane"/>
    <property type="evidence" value="ECO:0007669"/>
    <property type="project" value="UniProtKB-SubCell"/>
</dbReference>
<keyword evidence="3 14" id="KW-0716">Sensory transduction</keyword>
<dbReference type="SUPFAM" id="SSF81321">
    <property type="entry name" value="Family A G protein-coupled receptor-like"/>
    <property type="match status" value="1"/>
</dbReference>
<dbReference type="PRINTS" id="PR00237">
    <property type="entry name" value="GPCRRHODOPSN"/>
</dbReference>
<evidence type="ECO:0000256" key="10">
    <source>
        <dbReference type="ARBA" id="ARBA00023170"/>
    </source>
</evidence>
<dbReference type="FunFam" id="1.20.1070.10:FF:000010">
    <property type="entry name" value="Olfactory receptor"/>
    <property type="match status" value="1"/>
</dbReference>
<keyword evidence="7 13" id="KW-0297">G-protein coupled receptor</keyword>